<dbReference type="KEGG" id="cdrk:B9W14_02890"/>
<accession>A0A2U8DLC7</accession>
<sequence>METWNEGNSAKSLNGNALNKKIYEILKTLQSKGYVQSFVFEPRYNYPNHSYEQFSPDFEITLKNGNIIIIDNTTTARHDRFKQKQWDAYGTKVHFQDKGKNVEYYIVLPDDEEIGNDNSRQKEINNFIHEKNKNNDPQYFSCINDMIQVSDLVNIITSR</sequence>
<name>A0A2U8DLC7_9CLOT</name>
<dbReference type="EMBL" id="CP020953">
    <property type="protein sequence ID" value="AWI03473.1"/>
    <property type="molecule type" value="Genomic_DNA"/>
</dbReference>
<evidence type="ECO:0000313" key="1">
    <source>
        <dbReference type="EMBL" id="AWI03473.1"/>
    </source>
</evidence>
<dbReference type="OrthoDB" id="1550365at2"/>
<protein>
    <submittedName>
        <fullName evidence="1">Uncharacterized protein</fullName>
    </submittedName>
</protein>
<proteinExistence type="predicted"/>
<organism evidence="1 2">
    <name type="scientific">Clostridium drakei</name>
    <dbReference type="NCBI Taxonomy" id="332101"/>
    <lineage>
        <taxon>Bacteria</taxon>
        <taxon>Bacillati</taxon>
        <taxon>Bacillota</taxon>
        <taxon>Clostridia</taxon>
        <taxon>Eubacteriales</taxon>
        <taxon>Clostridiaceae</taxon>
        <taxon>Clostridium</taxon>
    </lineage>
</organism>
<dbReference type="RefSeq" id="WP_032078996.1">
    <property type="nucleotide sequence ID" value="NZ_CP020953.1"/>
</dbReference>
<evidence type="ECO:0000313" key="2">
    <source>
        <dbReference type="Proteomes" id="UP000244910"/>
    </source>
</evidence>
<gene>
    <name evidence="1" type="ORF">B9W14_02890</name>
</gene>
<dbReference type="Proteomes" id="UP000244910">
    <property type="component" value="Chromosome"/>
</dbReference>
<reference evidence="2" key="1">
    <citation type="submission" date="2017-04" db="EMBL/GenBank/DDBJ databases">
        <authorList>
            <person name="Song Y."/>
            <person name="Cho B.-K."/>
        </authorList>
    </citation>
    <scope>NUCLEOTIDE SEQUENCE [LARGE SCALE GENOMIC DNA]</scope>
    <source>
        <strain evidence="2">SL1</strain>
    </source>
</reference>
<keyword evidence="2" id="KW-1185">Reference proteome</keyword>
<dbReference type="AlphaFoldDB" id="A0A2U8DLC7"/>